<accession>A0A0B2QZG3</accession>
<organism evidence="2">
    <name type="scientific">Glycine soja</name>
    <name type="common">Wild soybean</name>
    <dbReference type="NCBI Taxonomy" id="3848"/>
    <lineage>
        <taxon>Eukaryota</taxon>
        <taxon>Viridiplantae</taxon>
        <taxon>Streptophyta</taxon>
        <taxon>Embryophyta</taxon>
        <taxon>Tracheophyta</taxon>
        <taxon>Spermatophyta</taxon>
        <taxon>Magnoliopsida</taxon>
        <taxon>eudicotyledons</taxon>
        <taxon>Gunneridae</taxon>
        <taxon>Pentapetalae</taxon>
        <taxon>rosids</taxon>
        <taxon>fabids</taxon>
        <taxon>Fabales</taxon>
        <taxon>Fabaceae</taxon>
        <taxon>Papilionoideae</taxon>
        <taxon>50 kb inversion clade</taxon>
        <taxon>NPAAA clade</taxon>
        <taxon>indigoferoid/millettioid clade</taxon>
        <taxon>Phaseoleae</taxon>
        <taxon>Glycine</taxon>
        <taxon>Glycine subgen. Soja</taxon>
    </lineage>
</organism>
<protein>
    <submittedName>
        <fullName evidence="2">Uncharacterized protein</fullName>
    </submittedName>
</protein>
<reference evidence="2" key="1">
    <citation type="submission" date="2014-07" db="EMBL/GenBank/DDBJ databases">
        <title>Identification of a novel salt tolerance gene in wild soybean by whole-genome sequencing.</title>
        <authorList>
            <person name="Lam H.-M."/>
            <person name="Qi X."/>
            <person name="Li M.-W."/>
            <person name="Liu X."/>
            <person name="Xie M."/>
            <person name="Ni M."/>
            <person name="Xu X."/>
        </authorList>
    </citation>
    <scope>NUCLEOTIDE SEQUENCE [LARGE SCALE GENOMIC DNA]</scope>
    <source>
        <tissue evidence="2">Root</tissue>
    </source>
</reference>
<feature type="region of interest" description="Disordered" evidence="1">
    <location>
        <begin position="1"/>
        <end position="29"/>
    </location>
</feature>
<feature type="non-terminal residue" evidence="2">
    <location>
        <position position="113"/>
    </location>
</feature>
<name>A0A0B2QZG3_GLYSO</name>
<dbReference type="EMBL" id="KN654477">
    <property type="protein sequence ID" value="KHN25183.1"/>
    <property type="molecule type" value="Genomic_DNA"/>
</dbReference>
<evidence type="ECO:0000256" key="1">
    <source>
        <dbReference type="SAM" id="MobiDB-lite"/>
    </source>
</evidence>
<evidence type="ECO:0000313" key="2">
    <source>
        <dbReference type="EMBL" id="KHN25183.1"/>
    </source>
</evidence>
<sequence length="113" mass="12937">WQNHHGNQFNRDQGGPSNRPQQQVPSPYERTIKLEETLAQFMQVSMSNQKSMESSIKNLEVQVGQLAKQLADRSSGSFTRNIEKNSKEECKAVMARSRMEIQVDEGRAEEKVE</sequence>
<feature type="non-terminal residue" evidence="2">
    <location>
        <position position="1"/>
    </location>
</feature>
<proteinExistence type="predicted"/>
<gene>
    <name evidence="2" type="ORF">glysoja_043279</name>
</gene>
<dbReference type="Proteomes" id="UP000053555">
    <property type="component" value="Unassembled WGS sequence"/>
</dbReference>
<dbReference type="AlphaFoldDB" id="A0A0B2QZG3"/>
<feature type="compositionally biased region" description="Polar residues" evidence="1">
    <location>
        <begin position="1"/>
        <end position="25"/>
    </location>
</feature>